<dbReference type="EMBL" id="CAJVCH010299934">
    <property type="protein sequence ID" value="CAG7785623.1"/>
    <property type="molecule type" value="Genomic_DNA"/>
</dbReference>
<reference evidence="1" key="1">
    <citation type="submission" date="2021-06" db="EMBL/GenBank/DDBJ databases">
        <authorList>
            <person name="Hodson N. C."/>
            <person name="Mongue J. A."/>
            <person name="Jaron S. K."/>
        </authorList>
    </citation>
    <scope>NUCLEOTIDE SEQUENCE</scope>
</reference>
<sequence>MKSVQPCPVRQARVNCPHLTYIRRMDFSPADLTSGITIHCYRPGHKSPTKVINTHGIIPEDFSTSTCKGAVRGLKFIKNHAQNFLEQIEPICNLTDSIDPGTLECEEDEALIGLQVDIEHPSKLIKKMEIQCRKVPTPALNCTPTETFQSVSVCDNSSGLQDMVCKFIQTVGIQVSQSATKSEKKAFRFYSDWELSTSGGLLGSSLQAVFSAKIGPSQESSYNWSSTTSSTWTELTSVEVSTSTPPGVITRLEQLIGQCSFYNVNVNYFKQIDISPNSTSRVNNSLKFEESINFSLPPINLVF</sequence>
<keyword evidence="2" id="KW-1185">Reference proteome</keyword>
<name>A0A8J2P8F9_9HEXA</name>
<proteinExistence type="predicted"/>
<comment type="caution">
    <text evidence="1">The sequence shown here is derived from an EMBL/GenBank/DDBJ whole genome shotgun (WGS) entry which is preliminary data.</text>
</comment>
<organism evidence="1 2">
    <name type="scientific">Allacma fusca</name>
    <dbReference type="NCBI Taxonomy" id="39272"/>
    <lineage>
        <taxon>Eukaryota</taxon>
        <taxon>Metazoa</taxon>
        <taxon>Ecdysozoa</taxon>
        <taxon>Arthropoda</taxon>
        <taxon>Hexapoda</taxon>
        <taxon>Collembola</taxon>
        <taxon>Symphypleona</taxon>
        <taxon>Sminthuridae</taxon>
        <taxon>Allacma</taxon>
    </lineage>
</organism>
<dbReference type="Proteomes" id="UP000708208">
    <property type="component" value="Unassembled WGS sequence"/>
</dbReference>
<evidence type="ECO:0000313" key="1">
    <source>
        <dbReference type="EMBL" id="CAG7785623.1"/>
    </source>
</evidence>
<dbReference type="AlphaFoldDB" id="A0A8J2P8F9"/>
<protein>
    <submittedName>
        <fullName evidence="1">Uncharacterized protein</fullName>
    </submittedName>
</protein>
<dbReference type="OrthoDB" id="8284999at2759"/>
<gene>
    <name evidence="1" type="ORF">AFUS01_LOCUS24237</name>
</gene>
<evidence type="ECO:0000313" key="2">
    <source>
        <dbReference type="Proteomes" id="UP000708208"/>
    </source>
</evidence>
<accession>A0A8J2P8F9</accession>